<feature type="chain" id="PRO_5040764658" evidence="7">
    <location>
        <begin position="22"/>
        <end position="113"/>
    </location>
</feature>
<keyword evidence="5 6" id="KW-0408">Iron</keyword>
<dbReference type="InterPro" id="IPR036909">
    <property type="entry name" value="Cyt_c-like_dom_sf"/>
</dbReference>
<organism evidence="9 10">
    <name type="scientific">Roseicella aerolata</name>
    <dbReference type="NCBI Taxonomy" id="2883479"/>
    <lineage>
        <taxon>Bacteria</taxon>
        <taxon>Pseudomonadati</taxon>
        <taxon>Pseudomonadota</taxon>
        <taxon>Alphaproteobacteria</taxon>
        <taxon>Acetobacterales</taxon>
        <taxon>Roseomonadaceae</taxon>
        <taxon>Roseicella</taxon>
    </lineage>
</organism>
<dbReference type="Gene3D" id="1.10.760.10">
    <property type="entry name" value="Cytochrome c-like domain"/>
    <property type="match status" value="1"/>
</dbReference>
<keyword evidence="1" id="KW-0813">Transport</keyword>
<name>A0A9X1LCH3_9PROT</name>
<sequence>MRRWGGPVAAAMLLLAGGAVAQEAAGDPLAGRRLAGARCAVCHGNDGIAQQPDAPNLAGQSVLYTVAQLRHFRSGERNHEQMNILARDLTDAQIADLAAWYAAIQVEATVPGR</sequence>
<dbReference type="SUPFAM" id="SSF46626">
    <property type="entry name" value="Cytochrome c"/>
    <property type="match status" value="1"/>
</dbReference>
<evidence type="ECO:0000313" key="10">
    <source>
        <dbReference type="Proteomes" id="UP001139311"/>
    </source>
</evidence>
<keyword evidence="10" id="KW-1185">Reference proteome</keyword>
<reference evidence="9" key="1">
    <citation type="submission" date="2021-10" db="EMBL/GenBank/DDBJ databases">
        <title>Roseicella aerolatum sp. nov., isolated from aerosols of e-waste dismantling site.</title>
        <authorList>
            <person name="Qin T."/>
        </authorList>
    </citation>
    <scope>NUCLEOTIDE SEQUENCE</scope>
    <source>
        <strain evidence="9">GB24</strain>
    </source>
</reference>
<evidence type="ECO:0000256" key="1">
    <source>
        <dbReference type="ARBA" id="ARBA00022448"/>
    </source>
</evidence>
<dbReference type="GO" id="GO:0046872">
    <property type="term" value="F:metal ion binding"/>
    <property type="evidence" value="ECO:0007669"/>
    <property type="project" value="UniProtKB-KW"/>
</dbReference>
<protein>
    <submittedName>
        <fullName evidence="9">Cytochrome c</fullName>
    </submittedName>
</protein>
<comment type="caution">
    <text evidence="9">The sequence shown here is derived from an EMBL/GenBank/DDBJ whole genome shotgun (WGS) entry which is preliminary data.</text>
</comment>
<dbReference type="InterPro" id="IPR009056">
    <property type="entry name" value="Cyt_c-like_dom"/>
</dbReference>
<keyword evidence="4" id="KW-0249">Electron transport</keyword>
<keyword evidence="2 6" id="KW-0349">Heme</keyword>
<proteinExistence type="predicted"/>
<feature type="signal peptide" evidence="7">
    <location>
        <begin position="1"/>
        <end position="21"/>
    </location>
</feature>
<dbReference type="AlphaFoldDB" id="A0A9X1LCH3"/>
<dbReference type="Proteomes" id="UP001139311">
    <property type="component" value="Unassembled WGS sequence"/>
</dbReference>
<dbReference type="PROSITE" id="PS51007">
    <property type="entry name" value="CYTC"/>
    <property type="match status" value="1"/>
</dbReference>
<gene>
    <name evidence="9" type="ORF">LHA35_20545</name>
</gene>
<dbReference type="InterPro" id="IPR050597">
    <property type="entry name" value="Cytochrome_c_Oxidase_Subunit"/>
</dbReference>
<dbReference type="PANTHER" id="PTHR33751">
    <property type="entry name" value="CBB3-TYPE CYTOCHROME C OXIDASE SUBUNIT FIXP"/>
    <property type="match status" value="1"/>
</dbReference>
<accession>A0A9X1LCH3</accession>
<evidence type="ECO:0000256" key="2">
    <source>
        <dbReference type="ARBA" id="ARBA00022617"/>
    </source>
</evidence>
<evidence type="ECO:0000313" key="9">
    <source>
        <dbReference type="EMBL" id="MCB4824123.1"/>
    </source>
</evidence>
<keyword evidence="3 6" id="KW-0479">Metal-binding</keyword>
<evidence type="ECO:0000256" key="3">
    <source>
        <dbReference type="ARBA" id="ARBA00022723"/>
    </source>
</evidence>
<evidence type="ECO:0000256" key="4">
    <source>
        <dbReference type="ARBA" id="ARBA00022982"/>
    </source>
</evidence>
<evidence type="ECO:0000259" key="8">
    <source>
        <dbReference type="PROSITE" id="PS51007"/>
    </source>
</evidence>
<dbReference type="GO" id="GO:0009055">
    <property type="term" value="F:electron transfer activity"/>
    <property type="evidence" value="ECO:0007669"/>
    <property type="project" value="InterPro"/>
</dbReference>
<dbReference type="EMBL" id="JAJAQI010000037">
    <property type="protein sequence ID" value="MCB4824123.1"/>
    <property type="molecule type" value="Genomic_DNA"/>
</dbReference>
<evidence type="ECO:0000256" key="5">
    <source>
        <dbReference type="ARBA" id="ARBA00023004"/>
    </source>
</evidence>
<dbReference type="GO" id="GO:0020037">
    <property type="term" value="F:heme binding"/>
    <property type="evidence" value="ECO:0007669"/>
    <property type="project" value="InterPro"/>
</dbReference>
<dbReference type="Pfam" id="PF00034">
    <property type="entry name" value="Cytochrom_C"/>
    <property type="match status" value="1"/>
</dbReference>
<dbReference type="RefSeq" id="WP_226611682.1">
    <property type="nucleotide sequence ID" value="NZ_JAJAQI010000037.1"/>
</dbReference>
<keyword evidence="7" id="KW-0732">Signal</keyword>
<dbReference type="PANTHER" id="PTHR33751:SF9">
    <property type="entry name" value="CYTOCHROME C4"/>
    <property type="match status" value="1"/>
</dbReference>
<evidence type="ECO:0000256" key="6">
    <source>
        <dbReference type="PROSITE-ProRule" id="PRU00433"/>
    </source>
</evidence>
<evidence type="ECO:0000256" key="7">
    <source>
        <dbReference type="SAM" id="SignalP"/>
    </source>
</evidence>
<feature type="domain" description="Cytochrome c" evidence="8">
    <location>
        <begin position="26"/>
        <end position="105"/>
    </location>
</feature>